<evidence type="ECO:0000256" key="14">
    <source>
        <dbReference type="ARBA" id="ARBA00071867"/>
    </source>
</evidence>
<dbReference type="AlphaFoldDB" id="A0A5A8F348"/>
<sequence length="391" mass="44396">MKKVLVFNYSEISLKKKNRKYFEDKVFAHIKKIADFYSLGKTKSLRGRFYIEVRNEENLDSATDRFQKVFGLQSVFLGYKTEKEVEKLVETASKLVKEQDNTFKIKAKRTDKSFKLNSMELNQIVGSKILELFPKLNVDVHHPDAELIVEIHKDFAFVMRKLFSCSKGLPYASSGKVVTLLSGGIDSPVATWMMMKRGCEVIPVHFHTPPYTGDSLVKKIKDIAKVLSYYANEEINLHLVNFTEIQVAIKKFADDKFTTILSRRFMLKIAEEIAVKNGAKGIVTGDALGQVASQTLENIMCINEVAKLPVLRPLIGFDKDEIENIAKKIRTYEISITEGIDCCHLFSPKNPETKGKIDAVVAEERKVIDALGEKIPYNYEIVKISPYDTTC</sequence>
<evidence type="ECO:0000313" key="21">
    <source>
        <dbReference type="Proteomes" id="UP000322876"/>
    </source>
</evidence>
<gene>
    <name evidence="18 20" type="primary">thiI</name>
    <name evidence="20" type="ORF">FHQ18_05195</name>
</gene>
<keyword evidence="7 18" id="KW-0694">RNA-binding</keyword>
<evidence type="ECO:0000256" key="11">
    <source>
        <dbReference type="ARBA" id="ARBA00058382"/>
    </source>
</evidence>
<reference evidence="20 21" key="1">
    <citation type="submission" date="2019-06" db="EMBL/GenBank/DDBJ databases">
        <title>Genomic insights into carbon and energy metabolism of Deferribacter autotrophicus revealed new metabolic traits in the phylum Deferribacteres.</title>
        <authorList>
            <person name="Slobodkin A.I."/>
            <person name="Slobodkina G.B."/>
            <person name="Allioux M."/>
            <person name="Alain K."/>
            <person name="Jebbar M."/>
            <person name="Shadrin V."/>
            <person name="Kublanov I.V."/>
            <person name="Toshchakov S.V."/>
            <person name="Bonch-Osmolovskaya E.A."/>
        </authorList>
    </citation>
    <scope>NUCLEOTIDE SEQUENCE [LARGE SCALE GENOMIC DNA]</scope>
    <source>
        <strain evidence="20 21">SL50</strain>
    </source>
</reference>
<evidence type="ECO:0000256" key="7">
    <source>
        <dbReference type="ARBA" id="ARBA00022884"/>
    </source>
</evidence>
<dbReference type="Pfam" id="PF22025">
    <property type="entry name" value="ThiI_fer"/>
    <property type="match status" value="1"/>
</dbReference>
<comment type="catalytic activity">
    <reaction evidence="9 18">
        <text>[ThiI sulfur-carrier protein]-S-sulfanyl-L-cysteine + a uridine in tRNA + 2 reduced [2Fe-2S]-[ferredoxin] + ATP + H(+) = [ThiI sulfur-carrier protein]-L-cysteine + a 4-thiouridine in tRNA + 2 oxidized [2Fe-2S]-[ferredoxin] + AMP + diphosphate</text>
        <dbReference type="Rhea" id="RHEA:24176"/>
        <dbReference type="Rhea" id="RHEA-COMP:10000"/>
        <dbReference type="Rhea" id="RHEA-COMP:10001"/>
        <dbReference type="Rhea" id="RHEA-COMP:13337"/>
        <dbReference type="Rhea" id="RHEA-COMP:13338"/>
        <dbReference type="Rhea" id="RHEA-COMP:13339"/>
        <dbReference type="Rhea" id="RHEA-COMP:13340"/>
        <dbReference type="ChEBI" id="CHEBI:15378"/>
        <dbReference type="ChEBI" id="CHEBI:29950"/>
        <dbReference type="ChEBI" id="CHEBI:30616"/>
        <dbReference type="ChEBI" id="CHEBI:33019"/>
        <dbReference type="ChEBI" id="CHEBI:33737"/>
        <dbReference type="ChEBI" id="CHEBI:33738"/>
        <dbReference type="ChEBI" id="CHEBI:61963"/>
        <dbReference type="ChEBI" id="CHEBI:65315"/>
        <dbReference type="ChEBI" id="CHEBI:136798"/>
        <dbReference type="ChEBI" id="CHEBI:456215"/>
        <dbReference type="EC" id="2.8.1.4"/>
    </reaction>
</comment>
<feature type="binding site" evidence="18">
    <location>
        <position position="263"/>
    </location>
    <ligand>
        <name>ATP</name>
        <dbReference type="ChEBI" id="CHEBI:30616"/>
    </ligand>
</feature>
<evidence type="ECO:0000256" key="18">
    <source>
        <dbReference type="HAMAP-Rule" id="MF_00021"/>
    </source>
</evidence>
<comment type="pathway">
    <text evidence="18">Cofactor biosynthesis; thiamine diphosphate biosynthesis.</text>
</comment>
<dbReference type="SMART" id="SM00981">
    <property type="entry name" value="THUMP"/>
    <property type="match status" value="1"/>
</dbReference>
<organism evidence="20 21">
    <name type="scientific">Deferribacter autotrophicus</name>
    <dbReference type="NCBI Taxonomy" id="500465"/>
    <lineage>
        <taxon>Bacteria</taxon>
        <taxon>Pseudomonadati</taxon>
        <taxon>Deferribacterota</taxon>
        <taxon>Deferribacteres</taxon>
        <taxon>Deferribacterales</taxon>
        <taxon>Deferribacteraceae</taxon>
        <taxon>Deferribacter</taxon>
    </lineage>
</organism>
<feature type="binding site" evidence="18">
    <location>
        <position position="285"/>
    </location>
    <ligand>
        <name>ATP</name>
        <dbReference type="ChEBI" id="CHEBI:30616"/>
    </ligand>
</feature>
<dbReference type="GO" id="GO:0005829">
    <property type="term" value="C:cytosol"/>
    <property type="evidence" value="ECO:0007669"/>
    <property type="project" value="TreeGrafter"/>
</dbReference>
<dbReference type="GO" id="GO:0009229">
    <property type="term" value="P:thiamine diphosphate biosynthetic process"/>
    <property type="evidence" value="ECO:0007669"/>
    <property type="project" value="UniProtKB-UniRule"/>
</dbReference>
<protein>
    <recommendedName>
        <fullName evidence="14 18">Probable tRNA sulfurtransferase</fullName>
        <ecNumber evidence="13 18">2.8.1.4</ecNumber>
    </recommendedName>
    <alternativeName>
        <fullName evidence="15 18">Sulfur carrier protein ThiS sulfurtransferase</fullName>
    </alternativeName>
    <alternativeName>
        <fullName evidence="16 18">Thiamine biosynthesis protein ThiI</fullName>
    </alternativeName>
    <alternativeName>
        <fullName evidence="17 18">tRNA 4-thiouridine synthase</fullName>
    </alternativeName>
</protein>
<comment type="function">
    <text evidence="11 18">Catalyzes the ATP-dependent transfer of a sulfur to tRNA to produce 4-thiouridine in position 8 of tRNAs, which functions as a near-UV photosensor. Also catalyzes the transfer of sulfur to the sulfur carrier protein ThiS, forming ThiS-thiocarboxylate. This is a step in the synthesis of thiazole, in the thiamine biosynthesis pathway. The sulfur is donated as persulfide by IscS.</text>
</comment>
<evidence type="ECO:0000256" key="15">
    <source>
        <dbReference type="ARBA" id="ARBA00075337"/>
    </source>
</evidence>
<dbReference type="CDD" id="cd01712">
    <property type="entry name" value="PPase_ThiI"/>
    <property type="match status" value="1"/>
</dbReference>
<dbReference type="InterPro" id="IPR003720">
    <property type="entry name" value="tRNA_STrfase"/>
</dbReference>
<dbReference type="GO" id="GO:0002937">
    <property type="term" value="P:tRNA 4-thiouridine biosynthesis"/>
    <property type="evidence" value="ECO:0007669"/>
    <property type="project" value="TreeGrafter"/>
</dbReference>
<dbReference type="InterPro" id="IPR050102">
    <property type="entry name" value="tRNA_sulfurtransferase_ThiI"/>
</dbReference>
<dbReference type="CDD" id="cd11716">
    <property type="entry name" value="THUMP_ThiI"/>
    <property type="match status" value="1"/>
</dbReference>
<dbReference type="SUPFAM" id="SSF143437">
    <property type="entry name" value="THUMP domain-like"/>
    <property type="match status" value="1"/>
</dbReference>
<dbReference type="InterPro" id="IPR020536">
    <property type="entry name" value="ThiI_AANH"/>
</dbReference>
<evidence type="ECO:0000256" key="2">
    <source>
        <dbReference type="ARBA" id="ARBA00022490"/>
    </source>
</evidence>
<evidence type="ECO:0000256" key="8">
    <source>
        <dbReference type="ARBA" id="ARBA00022977"/>
    </source>
</evidence>
<dbReference type="Gene3D" id="3.30.2130.30">
    <property type="match status" value="1"/>
</dbReference>
<keyword evidence="21" id="KW-1185">Reference proteome</keyword>
<keyword evidence="4 18" id="KW-0808">Transferase</keyword>
<dbReference type="GO" id="GO:0009228">
    <property type="term" value="P:thiamine biosynthetic process"/>
    <property type="evidence" value="ECO:0007669"/>
    <property type="project" value="UniProtKB-KW"/>
</dbReference>
<keyword evidence="3 18" id="KW-0820">tRNA-binding</keyword>
<comment type="caution">
    <text evidence="20">The sequence shown here is derived from an EMBL/GenBank/DDBJ whole genome shotgun (WGS) entry which is preliminary data.</text>
</comment>
<evidence type="ECO:0000313" key="20">
    <source>
        <dbReference type="EMBL" id="KAA0258555.1"/>
    </source>
</evidence>
<accession>A0A5A8F348</accession>
<evidence type="ECO:0000256" key="16">
    <source>
        <dbReference type="ARBA" id="ARBA00077849"/>
    </source>
</evidence>
<evidence type="ECO:0000259" key="19">
    <source>
        <dbReference type="PROSITE" id="PS51165"/>
    </source>
</evidence>
<evidence type="ECO:0000256" key="4">
    <source>
        <dbReference type="ARBA" id="ARBA00022679"/>
    </source>
</evidence>
<dbReference type="GO" id="GO:0004810">
    <property type="term" value="F:CCA tRNA nucleotidyltransferase activity"/>
    <property type="evidence" value="ECO:0007669"/>
    <property type="project" value="InterPro"/>
</dbReference>
<feature type="binding site" evidence="18">
    <location>
        <position position="294"/>
    </location>
    <ligand>
        <name>ATP</name>
        <dbReference type="ChEBI" id="CHEBI:30616"/>
    </ligand>
</feature>
<evidence type="ECO:0000256" key="1">
    <source>
        <dbReference type="ARBA" id="ARBA00004496"/>
    </source>
</evidence>
<evidence type="ECO:0000256" key="13">
    <source>
        <dbReference type="ARBA" id="ARBA00066827"/>
    </source>
</evidence>
<dbReference type="EMBL" id="VFJB01000004">
    <property type="protein sequence ID" value="KAA0258555.1"/>
    <property type="molecule type" value="Genomic_DNA"/>
</dbReference>
<keyword evidence="5 18" id="KW-0547">Nucleotide-binding</keyword>
<dbReference type="GO" id="GO:0000049">
    <property type="term" value="F:tRNA binding"/>
    <property type="evidence" value="ECO:0007669"/>
    <property type="project" value="UniProtKB-UniRule"/>
</dbReference>
<dbReference type="FunFam" id="3.40.50.620:FF:000053">
    <property type="entry name" value="Probable tRNA sulfurtransferase"/>
    <property type="match status" value="1"/>
</dbReference>
<feature type="binding site" evidence="18">
    <location>
        <begin position="180"/>
        <end position="181"/>
    </location>
    <ligand>
        <name>ATP</name>
        <dbReference type="ChEBI" id="CHEBI:30616"/>
    </ligand>
</feature>
<evidence type="ECO:0000256" key="6">
    <source>
        <dbReference type="ARBA" id="ARBA00022840"/>
    </source>
</evidence>
<keyword evidence="8 18" id="KW-0784">Thiamine biosynthesis</keyword>
<dbReference type="InterPro" id="IPR054173">
    <property type="entry name" value="ThiI_fer"/>
</dbReference>
<dbReference type="SUPFAM" id="SSF52402">
    <property type="entry name" value="Adenine nucleotide alpha hydrolases-like"/>
    <property type="match status" value="1"/>
</dbReference>
<dbReference type="InterPro" id="IPR014729">
    <property type="entry name" value="Rossmann-like_a/b/a_fold"/>
</dbReference>
<dbReference type="OrthoDB" id="9773948at2"/>
<dbReference type="Gene3D" id="3.40.50.620">
    <property type="entry name" value="HUPs"/>
    <property type="match status" value="1"/>
</dbReference>
<keyword evidence="6 18" id="KW-0067">ATP-binding</keyword>
<dbReference type="UniPathway" id="UPA00060"/>
<dbReference type="InterPro" id="IPR049962">
    <property type="entry name" value="THUMP_ThiI"/>
</dbReference>
<dbReference type="InterPro" id="IPR049961">
    <property type="entry name" value="ThiI_N"/>
</dbReference>
<feature type="domain" description="THUMP" evidence="19">
    <location>
        <begin position="60"/>
        <end position="162"/>
    </location>
</feature>
<keyword evidence="2 18" id="KW-0963">Cytoplasm</keyword>
<comment type="subcellular location">
    <subcellularLocation>
        <location evidence="1 18">Cytoplasm</location>
    </subcellularLocation>
</comment>
<evidence type="ECO:0000256" key="12">
    <source>
        <dbReference type="ARBA" id="ARBA00061472"/>
    </source>
</evidence>
<dbReference type="GO" id="GO:0052837">
    <property type="term" value="P:thiazole biosynthetic process"/>
    <property type="evidence" value="ECO:0007669"/>
    <property type="project" value="TreeGrafter"/>
</dbReference>
<dbReference type="InterPro" id="IPR004114">
    <property type="entry name" value="THUMP_dom"/>
</dbReference>
<dbReference type="GO" id="GO:0005524">
    <property type="term" value="F:ATP binding"/>
    <property type="evidence" value="ECO:0007669"/>
    <property type="project" value="UniProtKB-UniRule"/>
</dbReference>
<dbReference type="NCBIfam" id="TIGR00342">
    <property type="entry name" value="tRNA uracil 4-sulfurtransferase ThiI"/>
    <property type="match status" value="1"/>
</dbReference>
<name>A0A5A8F348_9BACT</name>
<feature type="binding site" evidence="18">
    <location>
        <begin position="205"/>
        <end position="206"/>
    </location>
    <ligand>
        <name>ATP</name>
        <dbReference type="ChEBI" id="CHEBI:30616"/>
    </ligand>
</feature>
<dbReference type="GO" id="GO:0140741">
    <property type="term" value="F:tRNA-uracil-4 sulfurtransferase activity"/>
    <property type="evidence" value="ECO:0007669"/>
    <property type="project" value="UniProtKB-EC"/>
</dbReference>
<dbReference type="HAMAP" id="MF_00021">
    <property type="entry name" value="ThiI"/>
    <property type="match status" value="1"/>
</dbReference>
<evidence type="ECO:0000256" key="10">
    <source>
        <dbReference type="ARBA" id="ARBA00052330"/>
    </source>
</evidence>
<evidence type="ECO:0000256" key="17">
    <source>
        <dbReference type="ARBA" id="ARBA00080570"/>
    </source>
</evidence>
<comment type="catalytic activity">
    <reaction evidence="10 18">
        <text>[ThiS sulfur-carrier protein]-C-terminal Gly-Gly-AMP + S-sulfanyl-L-cysteinyl-[cysteine desulfurase] + AH2 = [ThiS sulfur-carrier protein]-C-terminal-Gly-aminoethanethioate + L-cysteinyl-[cysteine desulfurase] + A + AMP + 2 H(+)</text>
        <dbReference type="Rhea" id="RHEA:43340"/>
        <dbReference type="Rhea" id="RHEA-COMP:12157"/>
        <dbReference type="Rhea" id="RHEA-COMP:12158"/>
        <dbReference type="Rhea" id="RHEA-COMP:12910"/>
        <dbReference type="Rhea" id="RHEA-COMP:19908"/>
        <dbReference type="ChEBI" id="CHEBI:13193"/>
        <dbReference type="ChEBI" id="CHEBI:15378"/>
        <dbReference type="ChEBI" id="CHEBI:17499"/>
        <dbReference type="ChEBI" id="CHEBI:29950"/>
        <dbReference type="ChEBI" id="CHEBI:61963"/>
        <dbReference type="ChEBI" id="CHEBI:90618"/>
        <dbReference type="ChEBI" id="CHEBI:232372"/>
        <dbReference type="ChEBI" id="CHEBI:456215"/>
    </reaction>
</comment>
<dbReference type="PANTHER" id="PTHR43209:SF1">
    <property type="entry name" value="TRNA SULFURTRANSFERASE"/>
    <property type="match status" value="1"/>
</dbReference>
<dbReference type="Pfam" id="PF02568">
    <property type="entry name" value="ThiI"/>
    <property type="match status" value="1"/>
</dbReference>
<proteinExistence type="inferred from homology"/>
<dbReference type="Proteomes" id="UP000322876">
    <property type="component" value="Unassembled WGS sequence"/>
</dbReference>
<dbReference type="Pfam" id="PF02926">
    <property type="entry name" value="THUMP"/>
    <property type="match status" value="1"/>
</dbReference>
<comment type="similarity">
    <text evidence="12 18">Belongs to the ThiI family.</text>
</comment>
<evidence type="ECO:0000256" key="9">
    <source>
        <dbReference type="ARBA" id="ARBA00050570"/>
    </source>
</evidence>
<dbReference type="EC" id="2.8.1.4" evidence="13 18"/>
<evidence type="ECO:0000256" key="3">
    <source>
        <dbReference type="ARBA" id="ARBA00022555"/>
    </source>
</evidence>
<dbReference type="PANTHER" id="PTHR43209">
    <property type="entry name" value="TRNA SULFURTRANSFERASE"/>
    <property type="match status" value="1"/>
</dbReference>
<dbReference type="PROSITE" id="PS51165">
    <property type="entry name" value="THUMP"/>
    <property type="match status" value="1"/>
</dbReference>
<dbReference type="RefSeq" id="WP_149266110.1">
    <property type="nucleotide sequence ID" value="NZ_VFJB01000004.1"/>
</dbReference>
<evidence type="ECO:0000256" key="5">
    <source>
        <dbReference type="ARBA" id="ARBA00022741"/>
    </source>
</evidence>